<reference evidence="1" key="1">
    <citation type="submission" date="2021-03" db="EMBL/GenBank/DDBJ databases">
        <authorList>
            <person name="Bekaert M."/>
        </authorList>
    </citation>
    <scope>NUCLEOTIDE SEQUENCE</scope>
</reference>
<sequence>MDIYGLKTENETEEFYSVSSYGGTRFFVAMVKNGKDSNIPIQLNKVKSLQFPLRNITEKHLLISKTYGHFVDMQEYSRSYHSSFVEMAPDYDTDDESSCIYEELPAQRWKEKVTSLVSVKSGDAVCFKRTGGLYKHHALVSAVKPGKERLKIIVLSGDSIECRKDGLHSVNVARIFIEEGLPNDYHLKKFNCEHFVSYCITGIPFSKQTRSTNTEAERLFDKS</sequence>
<dbReference type="Proteomes" id="UP000683360">
    <property type="component" value="Unassembled WGS sequence"/>
</dbReference>
<dbReference type="EMBL" id="CAJPWZ010001775">
    <property type="protein sequence ID" value="CAG2223161.1"/>
    <property type="molecule type" value="Genomic_DNA"/>
</dbReference>
<dbReference type="Gene3D" id="3.90.1720.10">
    <property type="entry name" value="endopeptidase domain like (from Nostoc punctiforme)"/>
    <property type="match status" value="1"/>
</dbReference>
<evidence type="ECO:0000313" key="2">
    <source>
        <dbReference type="Proteomes" id="UP000683360"/>
    </source>
</evidence>
<evidence type="ECO:0008006" key="3">
    <source>
        <dbReference type="Google" id="ProtNLM"/>
    </source>
</evidence>
<evidence type="ECO:0000313" key="1">
    <source>
        <dbReference type="EMBL" id="CAG2223161.1"/>
    </source>
</evidence>
<gene>
    <name evidence="1" type="ORF">MEDL_36436</name>
</gene>
<proteinExistence type="predicted"/>
<accession>A0A8S3SU51</accession>
<organism evidence="1 2">
    <name type="scientific">Mytilus edulis</name>
    <name type="common">Blue mussel</name>
    <dbReference type="NCBI Taxonomy" id="6550"/>
    <lineage>
        <taxon>Eukaryota</taxon>
        <taxon>Metazoa</taxon>
        <taxon>Spiralia</taxon>
        <taxon>Lophotrochozoa</taxon>
        <taxon>Mollusca</taxon>
        <taxon>Bivalvia</taxon>
        <taxon>Autobranchia</taxon>
        <taxon>Pteriomorphia</taxon>
        <taxon>Mytilida</taxon>
        <taxon>Mytiloidea</taxon>
        <taxon>Mytilidae</taxon>
        <taxon>Mytilinae</taxon>
        <taxon>Mytilus</taxon>
    </lineage>
</organism>
<dbReference type="AlphaFoldDB" id="A0A8S3SU51"/>
<protein>
    <recommendedName>
        <fullName evidence="3">LRAT domain-containing protein</fullName>
    </recommendedName>
</protein>
<comment type="caution">
    <text evidence="1">The sequence shown here is derived from an EMBL/GenBank/DDBJ whole genome shotgun (WGS) entry which is preliminary data.</text>
</comment>
<name>A0A8S3SU51_MYTED</name>
<keyword evidence="2" id="KW-1185">Reference proteome</keyword>